<evidence type="ECO:0000313" key="2">
    <source>
        <dbReference type="EMBL" id="KAK7891607.1"/>
    </source>
</evidence>
<keyword evidence="3" id="KW-1185">Reference proteome</keyword>
<reference evidence="3" key="1">
    <citation type="submission" date="2024-04" db="EMBL/GenBank/DDBJ databases">
        <title>Salinicola lusitanus LLJ914,a marine bacterium isolated from the Okinawa Trough.</title>
        <authorList>
            <person name="Li J."/>
        </authorList>
    </citation>
    <scope>NUCLEOTIDE SEQUENCE [LARGE SCALE GENOMIC DNA]</scope>
</reference>
<dbReference type="Pfam" id="PF13843">
    <property type="entry name" value="DDE_Tnp_1_7"/>
    <property type="match status" value="1"/>
</dbReference>
<accession>A0AAW0NA90</accession>
<sequence>MDKGRNVTVDNFFTSLSLANSLLRRNTSLVGTMNAARRELPPSAHQRAELFSSRVLKHDRTTLTIYQGKAKKNVCVLSSLHQTVAVESDRKKKPETVCFYNKSKCGVDTLDQMARKYTVKGATRRWPLAVFYNILDLAAINAWVLFQQCTGTNIARRAFILELAKELRRDVLQAKASSNAPELQLHPQVPGNRRQCQINRHCKKNRTTTICCGCQKPVCGKCVAKTESRCPACAR</sequence>
<name>A0AAW0NA90_9GOBI</name>
<feature type="domain" description="PiggyBac transposable element-derived protein" evidence="1">
    <location>
        <begin position="3"/>
        <end position="143"/>
    </location>
</feature>
<gene>
    <name evidence="2" type="ORF">WMY93_023570</name>
</gene>
<comment type="caution">
    <text evidence="2">The sequence shown here is derived from an EMBL/GenBank/DDBJ whole genome shotgun (WGS) entry which is preliminary data.</text>
</comment>
<evidence type="ECO:0000259" key="1">
    <source>
        <dbReference type="Pfam" id="PF13843"/>
    </source>
</evidence>
<protein>
    <recommendedName>
        <fullName evidence="1">PiggyBac transposable element-derived protein domain-containing protein</fullName>
    </recommendedName>
</protein>
<proteinExistence type="predicted"/>
<dbReference type="InterPro" id="IPR029526">
    <property type="entry name" value="PGBD"/>
</dbReference>
<dbReference type="EMBL" id="JBBPFD010000017">
    <property type="protein sequence ID" value="KAK7891607.1"/>
    <property type="molecule type" value="Genomic_DNA"/>
</dbReference>
<dbReference type="PANTHER" id="PTHR46599:SF6">
    <property type="entry name" value="DUAL SPECIFICITY PHOSPHATASE 26"/>
    <property type="match status" value="1"/>
</dbReference>
<dbReference type="PANTHER" id="PTHR46599">
    <property type="entry name" value="PIGGYBAC TRANSPOSABLE ELEMENT-DERIVED PROTEIN 4"/>
    <property type="match status" value="1"/>
</dbReference>
<dbReference type="AlphaFoldDB" id="A0AAW0NA90"/>
<evidence type="ECO:0000313" key="3">
    <source>
        <dbReference type="Proteomes" id="UP001460270"/>
    </source>
</evidence>
<dbReference type="Proteomes" id="UP001460270">
    <property type="component" value="Unassembled WGS sequence"/>
</dbReference>
<organism evidence="2 3">
    <name type="scientific">Mugilogobius chulae</name>
    <name type="common">yellowstripe goby</name>
    <dbReference type="NCBI Taxonomy" id="88201"/>
    <lineage>
        <taxon>Eukaryota</taxon>
        <taxon>Metazoa</taxon>
        <taxon>Chordata</taxon>
        <taxon>Craniata</taxon>
        <taxon>Vertebrata</taxon>
        <taxon>Euteleostomi</taxon>
        <taxon>Actinopterygii</taxon>
        <taxon>Neopterygii</taxon>
        <taxon>Teleostei</taxon>
        <taxon>Neoteleostei</taxon>
        <taxon>Acanthomorphata</taxon>
        <taxon>Gobiaria</taxon>
        <taxon>Gobiiformes</taxon>
        <taxon>Gobioidei</taxon>
        <taxon>Gobiidae</taxon>
        <taxon>Gobionellinae</taxon>
        <taxon>Mugilogobius</taxon>
    </lineage>
</organism>